<keyword evidence="6 10" id="KW-0479">Metal-binding</keyword>
<keyword evidence="5" id="KW-0272">Extracellular matrix</keyword>
<comment type="caution">
    <text evidence="12">The sequence shown here is derived from an EMBL/GenBank/DDBJ whole genome shotgun (WGS) entry which is preliminary data.</text>
</comment>
<evidence type="ECO:0000256" key="4">
    <source>
        <dbReference type="ARBA" id="ARBA00012925"/>
    </source>
</evidence>
<comment type="similarity">
    <text evidence="3 10">Belongs to the alpha-carbonic anhydrase family.</text>
</comment>
<dbReference type="Pfam" id="PF00194">
    <property type="entry name" value="Carb_anhydrase"/>
    <property type="match status" value="1"/>
</dbReference>
<dbReference type="EC" id="4.2.1.1" evidence="4 10"/>
<evidence type="ECO:0000256" key="6">
    <source>
        <dbReference type="ARBA" id="ARBA00022723"/>
    </source>
</evidence>
<evidence type="ECO:0000313" key="13">
    <source>
        <dbReference type="Proteomes" id="UP000663879"/>
    </source>
</evidence>
<dbReference type="PANTHER" id="PTHR18952:SF141">
    <property type="entry name" value="CARBONIC ANHYDRASE"/>
    <property type="match status" value="1"/>
</dbReference>
<comment type="subcellular location">
    <subcellularLocation>
        <location evidence="2">Secreted</location>
        <location evidence="2">Extracellular space</location>
        <location evidence="2">Extracellular matrix</location>
    </subcellularLocation>
</comment>
<name>A0A813WQG6_9BILA</name>
<dbReference type="Gene3D" id="3.10.200.10">
    <property type="entry name" value="Alpha carbonic anhydrase"/>
    <property type="match status" value="1"/>
</dbReference>
<protein>
    <recommendedName>
        <fullName evidence="4 10">Carbonic anhydrase</fullName>
        <ecNumber evidence="4 10">4.2.1.1</ecNumber>
    </recommendedName>
</protein>
<keyword evidence="10" id="KW-0732">Signal</keyword>
<dbReference type="SMART" id="SM01057">
    <property type="entry name" value="Carb_anhydrase"/>
    <property type="match status" value="1"/>
</dbReference>
<organism evidence="12 13">
    <name type="scientific">Brachionus calyciflorus</name>
    <dbReference type="NCBI Taxonomy" id="104777"/>
    <lineage>
        <taxon>Eukaryota</taxon>
        <taxon>Metazoa</taxon>
        <taxon>Spiralia</taxon>
        <taxon>Gnathifera</taxon>
        <taxon>Rotifera</taxon>
        <taxon>Eurotatoria</taxon>
        <taxon>Monogononta</taxon>
        <taxon>Pseudotrocha</taxon>
        <taxon>Ploima</taxon>
        <taxon>Brachionidae</taxon>
        <taxon>Brachionus</taxon>
    </lineage>
</organism>
<dbReference type="InterPro" id="IPR036398">
    <property type="entry name" value="CA_dom_sf"/>
</dbReference>
<feature type="chain" id="PRO_5033091327" description="Carbonic anhydrase" evidence="10">
    <location>
        <begin position="18"/>
        <end position="328"/>
    </location>
</feature>
<dbReference type="SUPFAM" id="SSF51069">
    <property type="entry name" value="Carbonic anhydrase"/>
    <property type="match status" value="1"/>
</dbReference>
<comment type="cofactor">
    <cofactor evidence="1 10">
        <name>Zn(2+)</name>
        <dbReference type="ChEBI" id="CHEBI:29105"/>
    </cofactor>
</comment>
<dbReference type="CDD" id="cd00326">
    <property type="entry name" value="alpha_CA"/>
    <property type="match status" value="1"/>
</dbReference>
<dbReference type="InterPro" id="IPR018338">
    <property type="entry name" value="Carbonic_anhydrase_a-class_CS"/>
</dbReference>
<evidence type="ECO:0000256" key="3">
    <source>
        <dbReference type="ARBA" id="ARBA00010718"/>
    </source>
</evidence>
<evidence type="ECO:0000256" key="8">
    <source>
        <dbReference type="ARBA" id="ARBA00023239"/>
    </source>
</evidence>
<gene>
    <name evidence="12" type="ORF">OXX778_LOCUS9181</name>
</gene>
<dbReference type="InterPro" id="IPR023561">
    <property type="entry name" value="Carbonic_anhydrase_a-class"/>
</dbReference>
<dbReference type="GO" id="GO:0005737">
    <property type="term" value="C:cytoplasm"/>
    <property type="evidence" value="ECO:0007669"/>
    <property type="project" value="TreeGrafter"/>
</dbReference>
<evidence type="ECO:0000256" key="9">
    <source>
        <dbReference type="ARBA" id="ARBA00048348"/>
    </source>
</evidence>
<feature type="signal peptide" evidence="10">
    <location>
        <begin position="1"/>
        <end position="17"/>
    </location>
</feature>
<reference evidence="12" key="1">
    <citation type="submission" date="2021-02" db="EMBL/GenBank/DDBJ databases">
        <authorList>
            <person name="Nowell W R."/>
        </authorList>
    </citation>
    <scope>NUCLEOTIDE SEQUENCE</scope>
    <source>
        <strain evidence="12">Ploen Becks lab</strain>
    </source>
</reference>
<comment type="function">
    <text evidence="10">Reversible hydration of carbon dioxide.</text>
</comment>
<feature type="domain" description="Alpha-carbonic anhydrase" evidence="11">
    <location>
        <begin position="37"/>
        <end position="282"/>
    </location>
</feature>
<dbReference type="GO" id="GO:0004089">
    <property type="term" value="F:carbonate dehydratase activity"/>
    <property type="evidence" value="ECO:0007669"/>
    <property type="project" value="UniProtKB-UniRule"/>
</dbReference>
<evidence type="ECO:0000256" key="5">
    <source>
        <dbReference type="ARBA" id="ARBA00022530"/>
    </source>
</evidence>
<evidence type="ECO:0000256" key="1">
    <source>
        <dbReference type="ARBA" id="ARBA00001947"/>
    </source>
</evidence>
<dbReference type="PROSITE" id="PS51144">
    <property type="entry name" value="ALPHA_CA_2"/>
    <property type="match status" value="1"/>
</dbReference>
<evidence type="ECO:0000313" key="12">
    <source>
        <dbReference type="EMBL" id="CAF0855706.1"/>
    </source>
</evidence>
<dbReference type="PANTHER" id="PTHR18952">
    <property type="entry name" value="CARBONIC ANHYDRASE"/>
    <property type="match status" value="1"/>
</dbReference>
<comment type="catalytic activity">
    <reaction evidence="9 10">
        <text>hydrogencarbonate + H(+) = CO2 + H2O</text>
        <dbReference type="Rhea" id="RHEA:10748"/>
        <dbReference type="ChEBI" id="CHEBI:15377"/>
        <dbReference type="ChEBI" id="CHEBI:15378"/>
        <dbReference type="ChEBI" id="CHEBI:16526"/>
        <dbReference type="ChEBI" id="CHEBI:17544"/>
        <dbReference type="EC" id="4.2.1.1"/>
    </reaction>
</comment>
<evidence type="ECO:0000259" key="11">
    <source>
        <dbReference type="PROSITE" id="PS51144"/>
    </source>
</evidence>
<keyword evidence="8 10" id="KW-0456">Lyase</keyword>
<evidence type="ECO:0000256" key="7">
    <source>
        <dbReference type="ARBA" id="ARBA00022833"/>
    </source>
</evidence>
<dbReference type="Proteomes" id="UP000663879">
    <property type="component" value="Unassembled WGS sequence"/>
</dbReference>
<dbReference type="EMBL" id="CAJNOC010001333">
    <property type="protein sequence ID" value="CAF0855706.1"/>
    <property type="molecule type" value="Genomic_DNA"/>
</dbReference>
<dbReference type="PROSITE" id="PS00162">
    <property type="entry name" value="ALPHA_CA_1"/>
    <property type="match status" value="1"/>
</dbReference>
<dbReference type="OrthoDB" id="429145at2759"/>
<keyword evidence="13" id="KW-1185">Reference proteome</keyword>
<evidence type="ECO:0000256" key="10">
    <source>
        <dbReference type="RuleBase" id="RU367011"/>
    </source>
</evidence>
<proteinExistence type="inferred from homology"/>
<evidence type="ECO:0000256" key="2">
    <source>
        <dbReference type="ARBA" id="ARBA00004498"/>
    </source>
</evidence>
<dbReference type="GO" id="GO:0008270">
    <property type="term" value="F:zinc ion binding"/>
    <property type="evidence" value="ECO:0007669"/>
    <property type="project" value="UniProtKB-UniRule"/>
</dbReference>
<accession>A0A813WQG6</accession>
<keyword evidence="5" id="KW-0964">Secreted</keyword>
<keyword evidence="7 10" id="KW-0862">Zinc</keyword>
<sequence length="328" mass="38398">MKILIILLLIFVSETFSLKANERLKRKRDSEHQHPIKHWGYRNQDRSLLPKNWHKSHPQCYGQQQSPINVERDLTIYDKNLHALEIIEKIHDENSTEEWEVKNNGHSVVMYSKTRNYFFKSEGSEYKFLQMHFHWRGSEHYVNGHRYAGELHLVHQSTQDENKFAVIGFLLGQTNHDNKNLLPVTNVLKNIIKYNSKELISDFSLNSLIPFDLKNYFRYSGSLTTPGCDEVVQWHLVDSPILEISDEQILEFQSLEDSHGFVILTNSRPIQELNDRNVRRSFNLEKLEKMAQEKTQVSEPANSSVTTSASFLLLTILLIINKSIVEFF</sequence>
<dbReference type="AlphaFoldDB" id="A0A813WQG6"/>
<dbReference type="InterPro" id="IPR001148">
    <property type="entry name" value="CA_dom"/>
</dbReference>